<organism evidence="1 2">
    <name type="scientific">Francisella tularensis subsp. holarctica (strain LVS)</name>
    <dbReference type="NCBI Taxonomy" id="376619"/>
    <lineage>
        <taxon>Bacteria</taxon>
        <taxon>Pseudomonadati</taxon>
        <taxon>Pseudomonadota</taxon>
        <taxon>Gammaproteobacteria</taxon>
        <taxon>Thiotrichales</taxon>
        <taxon>Francisellaceae</taxon>
        <taxon>Francisella</taxon>
    </lineage>
</organism>
<proteinExistence type="predicted"/>
<evidence type="ECO:0000313" key="1">
    <source>
        <dbReference type="EMBL" id="AJI59021.1"/>
    </source>
</evidence>
<dbReference type="Proteomes" id="UP000031874">
    <property type="component" value="Chromosome"/>
</dbReference>
<protein>
    <submittedName>
        <fullName evidence="1">Uncharacterized protein</fullName>
    </submittedName>
</protein>
<evidence type="ECO:0000313" key="2">
    <source>
        <dbReference type="Proteomes" id="UP000031874"/>
    </source>
</evidence>
<reference evidence="1 2" key="1">
    <citation type="journal article" date="2015" name="Genome Announc.">
        <title>Genome sequencing of 18 francisella strains to aid in assay development and testing.</title>
        <authorList>
            <person name="Johnson S.L."/>
            <person name="Daligault H.E."/>
            <person name="Davenport K.W."/>
            <person name="Coyne S.R."/>
            <person name="Frey K.G."/>
            <person name="Koroleva G.I."/>
            <person name="Broomall S.M."/>
            <person name="Bishop-Lilly K.A."/>
            <person name="Bruce D.C."/>
            <person name="Chertkov O."/>
            <person name="Freitas T."/>
            <person name="Jaissle J."/>
            <person name="Ladner J.T."/>
            <person name="Rosenzweig C.N."/>
            <person name="Gibbons H.S."/>
            <person name="Palacios G.F."/>
            <person name="Redden C.L."/>
            <person name="Xu Y."/>
            <person name="Minogue T.D."/>
            <person name="Chain P.S."/>
        </authorList>
    </citation>
    <scope>NUCLEOTIDE SEQUENCE [LARGE SCALE GENOMIC DNA]</scope>
    <source>
        <strain evidence="1 2">LVS</strain>
    </source>
</reference>
<dbReference type="AlphaFoldDB" id="A0AAI8BHQ6"/>
<gene>
    <name evidence="1" type="ORF">AW21_1993</name>
</gene>
<sequence>MYNPDKSGVFKTFLLKKIIVTAGKVEPTALIVYVINRNIPSPSKCLI</sequence>
<dbReference type="EMBL" id="CP009694">
    <property type="protein sequence ID" value="AJI59021.1"/>
    <property type="molecule type" value="Genomic_DNA"/>
</dbReference>
<accession>A0AAI8BHQ6</accession>
<name>A0AAI8BHQ6_FRATH</name>